<dbReference type="Proteomes" id="UP000007879">
    <property type="component" value="Unassembled WGS sequence"/>
</dbReference>
<dbReference type="GeneID" id="105312923"/>
<dbReference type="Gene3D" id="2.60.40.10">
    <property type="entry name" value="Immunoglobulins"/>
    <property type="match status" value="2"/>
</dbReference>
<dbReference type="PANTHER" id="PTHR22625">
    <property type="entry name" value="PLEXIN"/>
    <property type="match status" value="1"/>
</dbReference>
<sequence length="411" mass="44279">MIGTRNCNVDEYEPGKRITCTIVTDASDNTDRNETIRIRVTRSGGNETANSTARFQFITPVIISVSPTFGPVSGGTRIRVQGTNFDIGNTEMTRVILRESSSRKKRNTCPDVNCNITNITNTEINCDTGSINDTNCVRNVIVSVDGASFSNTSIGYEYRPDPRFDSISPMITIPAGGIQLIFTGDDLNSVQSPTITINDSRLIPSSVEPCVANVNGILLICNAPNITNVANSSYYGTSIEYKLMLNGAESPNYDTNAGLRLTLQCNPIFTGIDPESRSILVDDVNDITIKGMNVGSVSPSEISITLGDNDDDICTVRTTSNTEITCRPPNKPSGTRLALRVRVGRNLVFPSNGITGPEWTLVYTSTGSTSIEAIVGGSIAASVIITLLIVAIPLIIVILILRKRAKDSKEK</sequence>
<dbReference type="GO" id="GO:0017154">
    <property type="term" value="F:semaphorin receptor activity"/>
    <property type="evidence" value="ECO:0007669"/>
    <property type="project" value="InterPro"/>
</dbReference>
<dbReference type="RefSeq" id="XP_019852751.1">
    <property type="nucleotide sequence ID" value="XM_019997192.1"/>
</dbReference>
<feature type="transmembrane region" description="Helical" evidence="1">
    <location>
        <begin position="379"/>
        <end position="401"/>
    </location>
</feature>
<protein>
    <recommendedName>
        <fullName evidence="2">IPT/TIG domain-containing protein</fullName>
    </recommendedName>
</protein>
<keyword evidence="1" id="KW-1133">Transmembrane helix</keyword>
<accession>A0AAN0J7P6</accession>
<dbReference type="Pfam" id="PF01833">
    <property type="entry name" value="TIG"/>
    <property type="match status" value="3"/>
</dbReference>
<dbReference type="InterPro" id="IPR014756">
    <property type="entry name" value="Ig_E-set"/>
</dbReference>
<evidence type="ECO:0000313" key="4">
    <source>
        <dbReference type="Proteomes" id="UP000007879"/>
    </source>
</evidence>
<keyword evidence="4" id="KW-1185">Reference proteome</keyword>
<dbReference type="CDD" id="cd00603">
    <property type="entry name" value="IPT_PCSR"/>
    <property type="match status" value="1"/>
</dbReference>
<dbReference type="KEGG" id="aqu:105312923"/>
<feature type="domain" description="IPT/TIG" evidence="2">
    <location>
        <begin position="59"/>
        <end position="159"/>
    </location>
</feature>
<proteinExistence type="predicted"/>
<dbReference type="InterPro" id="IPR002909">
    <property type="entry name" value="IPT_dom"/>
</dbReference>
<evidence type="ECO:0000313" key="3">
    <source>
        <dbReference type="EnsemblMetazoa" id="XP_019852751.1"/>
    </source>
</evidence>
<dbReference type="InterPro" id="IPR031148">
    <property type="entry name" value="Plexin"/>
</dbReference>
<reference evidence="3" key="2">
    <citation type="submission" date="2024-06" db="UniProtKB">
        <authorList>
            <consortium name="EnsemblMetazoa"/>
        </authorList>
    </citation>
    <scope>IDENTIFICATION</scope>
</reference>
<dbReference type="AlphaFoldDB" id="A0AAN0J7P6"/>
<feature type="domain" description="IPT/TIG" evidence="2">
    <location>
        <begin position="266"/>
        <end position="364"/>
    </location>
</feature>
<organism evidence="3 4">
    <name type="scientific">Amphimedon queenslandica</name>
    <name type="common">Sponge</name>
    <dbReference type="NCBI Taxonomy" id="400682"/>
    <lineage>
        <taxon>Eukaryota</taxon>
        <taxon>Metazoa</taxon>
        <taxon>Porifera</taxon>
        <taxon>Demospongiae</taxon>
        <taxon>Heteroscleromorpha</taxon>
        <taxon>Haplosclerida</taxon>
        <taxon>Niphatidae</taxon>
        <taxon>Amphimedon</taxon>
    </lineage>
</organism>
<dbReference type="EnsemblMetazoa" id="XM_019997192.1">
    <property type="protein sequence ID" value="XP_019852751.1"/>
    <property type="gene ID" value="LOC105312923"/>
</dbReference>
<evidence type="ECO:0000259" key="2">
    <source>
        <dbReference type="SMART" id="SM00429"/>
    </source>
</evidence>
<evidence type="ECO:0000256" key="1">
    <source>
        <dbReference type="SAM" id="Phobius"/>
    </source>
</evidence>
<feature type="domain" description="IPT/TIG" evidence="2">
    <location>
        <begin position="161"/>
        <end position="237"/>
    </location>
</feature>
<dbReference type="PANTHER" id="PTHR22625:SF70">
    <property type="entry name" value="PLEXIN A, ISOFORM A"/>
    <property type="match status" value="1"/>
</dbReference>
<keyword evidence="1" id="KW-0472">Membrane</keyword>
<name>A0AAN0J7P6_AMPQE</name>
<dbReference type="InterPro" id="IPR013783">
    <property type="entry name" value="Ig-like_fold"/>
</dbReference>
<dbReference type="SUPFAM" id="SSF81296">
    <property type="entry name" value="E set domains"/>
    <property type="match status" value="2"/>
</dbReference>
<dbReference type="SMART" id="SM00429">
    <property type="entry name" value="IPT"/>
    <property type="match status" value="3"/>
</dbReference>
<reference evidence="4" key="1">
    <citation type="journal article" date="2010" name="Nature">
        <title>The Amphimedon queenslandica genome and the evolution of animal complexity.</title>
        <authorList>
            <person name="Srivastava M."/>
            <person name="Simakov O."/>
            <person name="Chapman J."/>
            <person name="Fahey B."/>
            <person name="Gauthier M.E."/>
            <person name="Mitros T."/>
            <person name="Richards G.S."/>
            <person name="Conaco C."/>
            <person name="Dacre M."/>
            <person name="Hellsten U."/>
            <person name="Larroux C."/>
            <person name="Putnam N.H."/>
            <person name="Stanke M."/>
            <person name="Adamska M."/>
            <person name="Darling A."/>
            <person name="Degnan S.M."/>
            <person name="Oakley T.H."/>
            <person name="Plachetzki D.C."/>
            <person name="Zhai Y."/>
            <person name="Adamski M."/>
            <person name="Calcino A."/>
            <person name="Cummins S.F."/>
            <person name="Goodstein D.M."/>
            <person name="Harris C."/>
            <person name="Jackson D.J."/>
            <person name="Leys S.P."/>
            <person name="Shu S."/>
            <person name="Woodcroft B.J."/>
            <person name="Vervoort M."/>
            <person name="Kosik K.S."/>
            <person name="Manning G."/>
            <person name="Degnan B.M."/>
            <person name="Rokhsar D.S."/>
        </authorList>
    </citation>
    <scope>NUCLEOTIDE SEQUENCE [LARGE SCALE GENOMIC DNA]</scope>
</reference>
<keyword evidence="1" id="KW-0812">Transmembrane</keyword>